<dbReference type="OrthoDB" id="5984724at2759"/>
<keyword evidence="2" id="KW-1185">Reference proteome</keyword>
<dbReference type="Proteomes" id="UP000499080">
    <property type="component" value="Unassembled WGS sequence"/>
</dbReference>
<sequence length="114" mass="13400">MFRVKRIPRQDYSFSSESYVCQRNFRTGEGKFVKYSKLIQLNQFLDRKGLLRVGGRIRNSNLSDSERYPIILPKEYPITIMLVKLSHLNYPRAGVQTVNSEMRQIYWIIGLGLP</sequence>
<reference evidence="1 2" key="1">
    <citation type="journal article" date="2019" name="Sci. Rep.">
        <title>Orb-weaving spider Araneus ventricosus genome elucidates the spidroin gene catalogue.</title>
        <authorList>
            <person name="Kono N."/>
            <person name="Nakamura H."/>
            <person name="Ohtoshi R."/>
            <person name="Moran D.A.P."/>
            <person name="Shinohara A."/>
            <person name="Yoshida Y."/>
            <person name="Fujiwara M."/>
            <person name="Mori M."/>
            <person name="Tomita M."/>
            <person name="Arakawa K."/>
        </authorList>
    </citation>
    <scope>NUCLEOTIDE SEQUENCE [LARGE SCALE GENOMIC DNA]</scope>
</reference>
<dbReference type="PANTHER" id="PTHR47331">
    <property type="entry name" value="PHD-TYPE DOMAIN-CONTAINING PROTEIN"/>
    <property type="match status" value="1"/>
</dbReference>
<gene>
    <name evidence="1" type="ORF">AVEN_261132_1</name>
</gene>
<comment type="caution">
    <text evidence="1">The sequence shown here is derived from an EMBL/GenBank/DDBJ whole genome shotgun (WGS) entry which is preliminary data.</text>
</comment>
<evidence type="ECO:0000313" key="1">
    <source>
        <dbReference type="EMBL" id="GBM83288.1"/>
    </source>
</evidence>
<name>A0A4Y2J0R9_ARAVE</name>
<organism evidence="1 2">
    <name type="scientific">Araneus ventricosus</name>
    <name type="common">Orbweaver spider</name>
    <name type="synonym">Epeira ventricosa</name>
    <dbReference type="NCBI Taxonomy" id="182803"/>
    <lineage>
        <taxon>Eukaryota</taxon>
        <taxon>Metazoa</taxon>
        <taxon>Ecdysozoa</taxon>
        <taxon>Arthropoda</taxon>
        <taxon>Chelicerata</taxon>
        <taxon>Arachnida</taxon>
        <taxon>Araneae</taxon>
        <taxon>Araneomorphae</taxon>
        <taxon>Entelegynae</taxon>
        <taxon>Araneoidea</taxon>
        <taxon>Araneidae</taxon>
        <taxon>Araneus</taxon>
    </lineage>
</organism>
<accession>A0A4Y2J0R9</accession>
<dbReference type="AlphaFoldDB" id="A0A4Y2J0R9"/>
<evidence type="ECO:0000313" key="2">
    <source>
        <dbReference type="Proteomes" id="UP000499080"/>
    </source>
</evidence>
<dbReference type="EMBL" id="BGPR01003068">
    <property type="protein sequence ID" value="GBM83288.1"/>
    <property type="molecule type" value="Genomic_DNA"/>
</dbReference>
<proteinExistence type="predicted"/>
<dbReference type="PANTHER" id="PTHR47331:SF5">
    <property type="entry name" value="RIBONUCLEASE H"/>
    <property type="match status" value="1"/>
</dbReference>
<protein>
    <submittedName>
        <fullName evidence="1">Uncharacterized protein</fullName>
    </submittedName>
</protein>